<evidence type="ECO:0000313" key="8">
    <source>
        <dbReference type="Proteomes" id="UP001295423"/>
    </source>
</evidence>
<feature type="compositionally biased region" description="Basic and acidic residues" evidence="5">
    <location>
        <begin position="382"/>
        <end position="391"/>
    </location>
</feature>
<evidence type="ECO:0000313" key="7">
    <source>
        <dbReference type="EMBL" id="CAJ1946239.1"/>
    </source>
</evidence>
<evidence type="ECO:0000256" key="3">
    <source>
        <dbReference type="ARBA" id="ARBA00023242"/>
    </source>
</evidence>
<evidence type="ECO:0000256" key="4">
    <source>
        <dbReference type="RuleBase" id="RU004020"/>
    </source>
</evidence>
<dbReference type="GO" id="GO:0043565">
    <property type="term" value="F:sequence-specific DNA binding"/>
    <property type="evidence" value="ECO:0007669"/>
    <property type="project" value="InterPro"/>
</dbReference>
<dbReference type="PANTHER" id="PTHR10015">
    <property type="entry name" value="HEAT SHOCK TRANSCRIPTION FACTOR"/>
    <property type="match status" value="1"/>
</dbReference>
<name>A0AAD2CWQ1_9STRA</name>
<reference evidence="7" key="1">
    <citation type="submission" date="2023-08" db="EMBL/GenBank/DDBJ databases">
        <authorList>
            <person name="Audoor S."/>
            <person name="Bilcke G."/>
        </authorList>
    </citation>
    <scope>NUCLEOTIDE SEQUENCE</scope>
</reference>
<dbReference type="AlphaFoldDB" id="A0AAD2CWQ1"/>
<evidence type="ECO:0000259" key="6">
    <source>
        <dbReference type="SMART" id="SM00415"/>
    </source>
</evidence>
<dbReference type="InterPro" id="IPR036390">
    <property type="entry name" value="WH_DNA-bd_sf"/>
</dbReference>
<dbReference type="PANTHER" id="PTHR10015:SF206">
    <property type="entry name" value="HSF-TYPE DNA-BINDING DOMAIN-CONTAINING PROTEIN"/>
    <property type="match status" value="1"/>
</dbReference>
<evidence type="ECO:0000256" key="2">
    <source>
        <dbReference type="ARBA" id="ARBA00023125"/>
    </source>
</evidence>
<gene>
    <name evidence="7" type="ORF">CYCCA115_LOCUS10380</name>
</gene>
<feature type="domain" description="HSF-type DNA-binding" evidence="6">
    <location>
        <begin position="26"/>
        <end position="126"/>
    </location>
</feature>
<feature type="compositionally biased region" description="Acidic residues" evidence="5">
    <location>
        <begin position="392"/>
        <end position="402"/>
    </location>
</feature>
<feature type="region of interest" description="Disordered" evidence="5">
    <location>
        <begin position="331"/>
        <end position="402"/>
    </location>
</feature>
<dbReference type="InterPro" id="IPR000232">
    <property type="entry name" value="HSF_DNA-bd"/>
</dbReference>
<evidence type="ECO:0000256" key="1">
    <source>
        <dbReference type="ARBA" id="ARBA00004123"/>
    </source>
</evidence>
<evidence type="ECO:0000256" key="5">
    <source>
        <dbReference type="SAM" id="MobiDB-lite"/>
    </source>
</evidence>
<sequence length="402" mass="45985">MQCISFSAMPATQETPRKDKIPRLGRNSSFPLKLHQLLCYATANNLEDIICWSGDGKGFHVLDPNELMKRIAPLFFPNQARFRSFERMLNIWGFQRESAPRKTKSFWCNPNFQRHRSDLCRYMTRIENKGTKKRIPTGPSSYGFVKTKVQNSQKQVRKLHSALKFLSDETTLEKEEHCQSLTQSKGTKTRLPLKKREMLSGEQGCNNEESRARQLSYEKAITSSPAQSLQEMKKATSIVATVPCTRQQDKPVCYSESSRPFSCNRDEEMEHSSTAACHQQPKPASKERATFVRRRILPTRTRSKQSDFEELAAFQRYFSSRYCRNTEPHYQKAVPNRGRNSISNGILSKEPPSGQRTSSLIDEENTCGEADFGRLLQSGSTTEKKKSHIEGQFDDAPDDSDD</sequence>
<dbReference type="Proteomes" id="UP001295423">
    <property type="component" value="Unassembled WGS sequence"/>
</dbReference>
<accession>A0AAD2CWQ1</accession>
<dbReference type="EMBL" id="CAKOGP040001668">
    <property type="protein sequence ID" value="CAJ1946239.1"/>
    <property type="molecule type" value="Genomic_DNA"/>
</dbReference>
<protein>
    <recommendedName>
        <fullName evidence="6">HSF-type DNA-binding domain-containing protein</fullName>
    </recommendedName>
</protein>
<comment type="caution">
    <text evidence="7">The sequence shown here is derived from an EMBL/GenBank/DDBJ whole genome shotgun (WGS) entry which is preliminary data.</text>
</comment>
<dbReference type="GO" id="GO:0005634">
    <property type="term" value="C:nucleus"/>
    <property type="evidence" value="ECO:0007669"/>
    <property type="project" value="UniProtKB-SubCell"/>
</dbReference>
<keyword evidence="2" id="KW-0238">DNA-binding</keyword>
<dbReference type="Pfam" id="PF00447">
    <property type="entry name" value="HSF_DNA-bind"/>
    <property type="match status" value="1"/>
</dbReference>
<proteinExistence type="inferred from homology"/>
<comment type="subcellular location">
    <subcellularLocation>
        <location evidence="1">Nucleus</location>
    </subcellularLocation>
</comment>
<keyword evidence="3" id="KW-0539">Nucleus</keyword>
<organism evidence="7 8">
    <name type="scientific">Cylindrotheca closterium</name>
    <dbReference type="NCBI Taxonomy" id="2856"/>
    <lineage>
        <taxon>Eukaryota</taxon>
        <taxon>Sar</taxon>
        <taxon>Stramenopiles</taxon>
        <taxon>Ochrophyta</taxon>
        <taxon>Bacillariophyta</taxon>
        <taxon>Bacillariophyceae</taxon>
        <taxon>Bacillariophycidae</taxon>
        <taxon>Bacillariales</taxon>
        <taxon>Bacillariaceae</taxon>
        <taxon>Cylindrotheca</taxon>
    </lineage>
</organism>
<keyword evidence="8" id="KW-1185">Reference proteome</keyword>
<dbReference type="Gene3D" id="1.10.10.10">
    <property type="entry name" value="Winged helix-like DNA-binding domain superfamily/Winged helix DNA-binding domain"/>
    <property type="match status" value="1"/>
</dbReference>
<dbReference type="GO" id="GO:0003700">
    <property type="term" value="F:DNA-binding transcription factor activity"/>
    <property type="evidence" value="ECO:0007669"/>
    <property type="project" value="InterPro"/>
</dbReference>
<dbReference type="SUPFAM" id="SSF46785">
    <property type="entry name" value="Winged helix' DNA-binding domain"/>
    <property type="match status" value="1"/>
</dbReference>
<comment type="similarity">
    <text evidence="4">Belongs to the HSF family.</text>
</comment>
<dbReference type="InterPro" id="IPR036388">
    <property type="entry name" value="WH-like_DNA-bd_sf"/>
</dbReference>
<dbReference type="SMART" id="SM00415">
    <property type="entry name" value="HSF"/>
    <property type="match status" value="1"/>
</dbReference>